<protein>
    <submittedName>
        <fullName evidence="1">Uncharacterized protein</fullName>
    </submittedName>
</protein>
<dbReference type="EMBL" id="AP014940">
    <property type="protein sequence ID" value="BAV99658.1"/>
    <property type="molecule type" value="Genomic_DNA"/>
</dbReference>
<evidence type="ECO:0000313" key="2">
    <source>
        <dbReference type="Proteomes" id="UP000218824"/>
    </source>
</evidence>
<dbReference type="AlphaFoldDB" id="A0AAU9AQT0"/>
<accession>A0AAU9AQT0</accession>
<organism evidence="1 2">
    <name type="scientific">Lysobacter enzymogenes</name>
    <dbReference type="NCBI Taxonomy" id="69"/>
    <lineage>
        <taxon>Bacteria</taxon>
        <taxon>Pseudomonadati</taxon>
        <taxon>Pseudomonadota</taxon>
        <taxon>Gammaproteobacteria</taxon>
        <taxon>Lysobacterales</taxon>
        <taxon>Lysobacteraceae</taxon>
        <taxon>Lysobacter</taxon>
    </lineage>
</organism>
<sequence length="64" mass="6788">MGISWVRHLIPVPLSRECVGAAAGASADTYVGSSVGTFVGTVRRQAAPGARAGRVLVRRNRRRL</sequence>
<dbReference type="Proteomes" id="UP000218824">
    <property type="component" value="Chromosome"/>
</dbReference>
<name>A0AAU9AQT0_LYSEN</name>
<gene>
    <name evidence="1" type="ORF">LEN_4171</name>
</gene>
<dbReference type="KEGG" id="lem:LEN_4171"/>
<reference evidence="1 2" key="1">
    <citation type="journal article" date="2017" name="DNA Res.">
        <title>Complete genome sequence and expression profile of the commercial lytic enzyme producer Lysobacter enzymogenes M497-1.</title>
        <authorList>
            <person name="Takami H."/>
            <person name="Toyoda A."/>
            <person name="Uchiyama I."/>
            <person name="Itoh T."/>
            <person name="Takaki Y."/>
            <person name="Arai W."/>
            <person name="Nishi S."/>
            <person name="Kawai M."/>
            <person name="Shinya K."/>
            <person name="Ikeda H."/>
        </authorList>
    </citation>
    <scope>NUCLEOTIDE SEQUENCE [LARGE SCALE GENOMIC DNA]</scope>
    <source>
        <strain evidence="1 2">M497-1</strain>
    </source>
</reference>
<proteinExistence type="predicted"/>
<evidence type="ECO:0000313" key="1">
    <source>
        <dbReference type="EMBL" id="BAV99658.1"/>
    </source>
</evidence>